<dbReference type="KEGG" id="rsz:130512764"/>
<evidence type="ECO:0000256" key="1">
    <source>
        <dbReference type="SAM" id="MobiDB-lite"/>
    </source>
</evidence>
<reference evidence="3" key="1">
    <citation type="journal article" date="2019" name="Database">
        <title>The radish genome database (RadishGD): an integrated information resource for radish genomics.</title>
        <authorList>
            <person name="Yu H.J."/>
            <person name="Baek S."/>
            <person name="Lee Y.J."/>
            <person name="Cho A."/>
            <person name="Mun J.H."/>
        </authorList>
    </citation>
    <scope>NUCLEOTIDE SEQUENCE [LARGE SCALE GENOMIC DNA]</scope>
    <source>
        <strain evidence="3">cv. WK10039</strain>
    </source>
</reference>
<gene>
    <name evidence="4" type="primary">LOC130512764</name>
</gene>
<keyword evidence="3" id="KW-1185">Reference proteome</keyword>
<feature type="domain" description="No apical meristem-associated C-terminal" evidence="2">
    <location>
        <begin position="130"/>
        <end position="281"/>
    </location>
</feature>
<sequence>MITPSCIKFLTINIPLKMASIRSQSYSIEEDKHLCHVYLDVSQNPIIGINQSGDQFWTRVQTEYEKSEISLTQPRPRRSLQTRMTIILSAVSKLRGCVNQIENKNPSDASEQDILNQAKMLLTQDVKYKKGFKFDHVWPILKGIEKFSNNHSNRAIAFSEESRNAKSSSSNQDESSPSLGMNSFDLNLNSEESGGNLSKRPMGVKKAKKKQHSDEQFKQMMEQNDKLLKAMVKGTSQRNEIKRQKVELQRKKHERKMLLADLSSITDPARRAYIENERAVILSRGVPTTQYEEHGEGSQSQYHGSQYRVYEAQRDQAQGDQAQGSQVQGQQPQDEDPKSPSEQQDFSQYYNLLSGDGNGFPGIY</sequence>
<feature type="region of interest" description="Disordered" evidence="1">
    <location>
        <begin position="290"/>
        <end position="364"/>
    </location>
</feature>
<dbReference type="PANTHER" id="PTHR45125:SF36">
    <property type="entry name" value="BNAC01G27460D PROTEIN"/>
    <property type="match status" value="1"/>
</dbReference>
<accession>A0A9W3DTA4</accession>
<dbReference type="Pfam" id="PF14303">
    <property type="entry name" value="NAM-associated"/>
    <property type="match status" value="1"/>
</dbReference>
<dbReference type="AlphaFoldDB" id="A0A9W3DTA4"/>
<dbReference type="InterPro" id="IPR029466">
    <property type="entry name" value="NAM-associated_C"/>
</dbReference>
<dbReference type="Proteomes" id="UP000504610">
    <property type="component" value="Chromosome 1"/>
</dbReference>
<proteinExistence type="predicted"/>
<feature type="region of interest" description="Disordered" evidence="1">
    <location>
        <begin position="160"/>
        <end position="216"/>
    </location>
</feature>
<dbReference type="RefSeq" id="XP_056867055.1">
    <property type="nucleotide sequence ID" value="XM_057011075.1"/>
</dbReference>
<name>A0A9W3DTA4_RAPSA</name>
<dbReference type="OrthoDB" id="1078293at2759"/>
<evidence type="ECO:0000313" key="3">
    <source>
        <dbReference type="Proteomes" id="UP000504610"/>
    </source>
</evidence>
<organism evidence="3 4">
    <name type="scientific">Raphanus sativus</name>
    <name type="common">Radish</name>
    <name type="synonym">Raphanus raphanistrum var. sativus</name>
    <dbReference type="NCBI Taxonomy" id="3726"/>
    <lineage>
        <taxon>Eukaryota</taxon>
        <taxon>Viridiplantae</taxon>
        <taxon>Streptophyta</taxon>
        <taxon>Embryophyta</taxon>
        <taxon>Tracheophyta</taxon>
        <taxon>Spermatophyta</taxon>
        <taxon>Magnoliopsida</taxon>
        <taxon>eudicotyledons</taxon>
        <taxon>Gunneridae</taxon>
        <taxon>Pentapetalae</taxon>
        <taxon>rosids</taxon>
        <taxon>malvids</taxon>
        <taxon>Brassicales</taxon>
        <taxon>Brassicaceae</taxon>
        <taxon>Brassiceae</taxon>
        <taxon>Raphanus</taxon>
    </lineage>
</organism>
<feature type="compositionally biased region" description="Polar residues" evidence="1">
    <location>
        <begin position="340"/>
        <end position="351"/>
    </location>
</feature>
<feature type="compositionally biased region" description="Polar residues" evidence="1">
    <location>
        <begin position="179"/>
        <end position="196"/>
    </location>
</feature>
<feature type="compositionally biased region" description="Basic residues" evidence="1">
    <location>
        <begin position="202"/>
        <end position="211"/>
    </location>
</feature>
<protein>
    <submittedName>
        <fullName evidence="4">Glutathione S-transferase T3-like</fullName>
    </submittedName>
</protein>
<reference evidence="4" key="2">
    <citation type="submission" date="2025-08" db="UniProtKB">
        <authorList>
            <consortium name="RefSeq"/>
        </authorList>
    </citation>
    <scope>IDENTIFICATION</scope>
    <source>
        <tissue evidence="4">Leaf</tissue>
    </source>
</reference>
<feature type="compositionally biased region" description="Low complexity" evidence="1">
    <location>
        <begin position="315"/>
        <end position="332"/>
    </location>
</feature>
<evidence type="ECO:0000259" key="2">
    <source>
        <dbReference type="Pfam" id="PF14303"/>
    </source>
</evidence>
<dbReference type="PANTHER" id="PTHR45125">
    <property type="entry name" value="F21J9.4-RELATED"/>
    <property type="match status" value="1"/>
</dbReference>
<evidence type="ECO:0000313" key="4">
    <source>
        <dbReference type="RefSeq" id="XP_056867055.1"/>
    </source>
</evidence>
<dbReference type="GeneID" id="130512764"/>
<feature type="compositionally biased region" description="Low complexity" evidence="1">
    <location>
        <begin position="165"/>
        <end position="178"/>
    </location>
</feature>